<evidence type="ECO:0000259" key="6">
    <source>
        <dbReference type="Pfam" id="PF12256"/>
    </source>
</evidence>
<evidence type="ECO:0000313" key="7">
    <source>
        <dbReference type="EMBL" id="OAQ74288.1"/>
    </source>
</evidence>
<evidence type="ECO:0000256" key="2">
    <source>
        <dbReference type="ARBA" id="ARBA00022525"/>
    </source>
</evidence>
<dbReference type="KEGG" id="pchm:VFPPC_01826"/>
<accession>A0A179G9U5</accession>
<dbReference type="InterPro" id="IPR003284">
    <property type="entry name" value="Sal_SpvB"/>
</dbReference>
<keyword evidence="8" id="KW-1185">Reference proteome</keyword>
<dbReference type="InterPro" id="IPR050708">
    <property type="entry name" value="T6SS_VgrG/RHS"/>
</dbReference>
<feature type="compositionally biased region" description="Basic and acidic residues" evidence="4">
    <location>
        <begin position="2016"/>
        <end position="2027"/>
    </location>
</feature>
<gene>
    <name evidence="7" type="ORF">VFPPC_01826</name>
</gene>
<feature type="domain" description="Insecticide toxin TcdB middle/N-terminal" evidence="6">
    <location>
        <begin position="718"/>
        <end position="850"/>
    </location>
</feature>
<dbReference type="Pfam" id="PF12256">
    <property type="entry name" value="TcdB_toxin_midN"/>
    <property type="match status" value="1"/>
</dbReference>
<feature type="region of interest" description="Disordered" evidence="4">
    <location>
        <begin position="2001"/>
        <end position="2027"/>
    </location>
</feature>
<keyword evidence="2" id="KW-0964">Secreted</keyword>
<dbReference type="InterPro" id="IPR022385">
    <property type="entry name" value="Rhs_assc_core"/>
</dbReference>
<evidence type="ECO:0000313" key="8">
    <source>
        <dbReference type="Proteomes" id="UP000078397"/>
    </source>
</evidence>
<dbReference type="STRING" id="1380566.A0A179G9U5"/>
<dbReference type="Pfam" id="PF12255">
    <property type="entry name" value="TcdB_toxin_midC"/>
    <property type="match status" value="1"/>
</dbReference>
<dbReference type="Pfam" id="PF03534">
    <property type="entry name" value="SpvB"/>
    <property type="match status" value="1"/>
</dbReference>
<evidence type="ECO:0000256" key="1">
    <source>
        <dbReference type="ARBA" id="ARBA00004613"/>
    </source>
</evidence>
<comment type="subcellular location">
    <subcellularLocation>
        <location evidence="1">Secreted</location>
    </subcellularLocation>
</comment>
<dbReference type="NCBIfam" id="TIGR03696">
    <property type="entry name" value="Rhs_assc_core"/>
    <property type="match status" value="1"/>
</dbReference>
<dbReference type="OrthoDB" id="5426877at2759"/>
<evidence type="ECO:0000259" key="5">
    <source>
        <dbReference type="Pfam" id="PF12255"/>
    </source>
</evidence>
<dbReference type="PRINTS" id="PR01341">
    <property type="entry name" value="SALSPVBPROT"/>
</dbReference>
<sequence>MDPHQASSGPTPSGAASSSTAGQSTSTSQAQAADDNGSRKGKNPLPSINLPKGGGAIRSIGEKFSVNSVTGTASTEVPVPISTSRGGFGPTLSISYDSGSGNGPFGFGWQLNAPSITRKTDKGLPQYLDEEEGDLFIIAGSEDLVPDLDFKDGTWSRSDPDVVETEGTKFEVRRYRPRIEGSFVRIERWTEYQSREIHWRTITGNNVTTLYGDSSASRISDPICAPGKAPRTFKWLMSESWDDKGNWLVYEYKAEDSANVDITAAHESCRTEATRTSQRYIKRIKYGNRTSRLVGIKTEKPDWMFEAVFDYGDHGGQSPTPKESQLWPVRPDSFSSYRSAFEIRTYRLCHRILLFHHFPNEKGVGADCLVSSFEIQYVQPGELHQASDNKRVASFVSSFTSRAYQRQGTGYFNKALPPIQFKYSEPEVSSEICDLNSRDLAELPFGLDDAISKWIDLDSEGIPGILTKQGDTYHYKANMGGSNFFPNKQIDLAPAPAASSGSKDQWMDLAASGHLSLVRFDAHTPGFYRRDWNYPGSWHQFKPFESLPSNISLSNAMQFLDLTGDGLTDILIANDEVFVWYPSLGEAGYGNGRPIKTPVHDRDGARLLVSDKSEAIYVADMSGDGLTDLVRIRQDEVCYWPNLGYGEFGPKVTMDNAPCLDLPDLFRQDRIRLFDIDGSGTTDIIYLGREEVFYYRNESGNSWSAGSKIIAMPMLDNASQLQVVDLFGRGTGTLVWSSTLPSDRGRHIRYIDLMGNQKPHLLTHQTNNLGVESKIFYKTSTEYYLQDKLAGRPWLTRLAFPVQVVERQETYDYVSKNKFVSRFIYHDGYYDWFEREFRGFAMVEKIDTEEFAAFSESSQFPEASNTDERSHVPPILTKSWFHTGDMQDAYRISKSYEEQYYREAGLTDEEYESMLLPDTVLPTDVRAFGRFIDHDFSTDEIREACRSLKGKPLRTETYALDGSEAEDRPYSVSESNYSIMAMQPIGPNKNAVYLSYPRDSLSITYEREEFKSGKDGRTMADPRVSHSVVLRTDELGQVLLSASIVYGRRHQDPSAFFTDRDRDEQRKMEITFTETNYTNMIWDKTSYRLPLSYENRTYQLLNFQSQLCLSGVVATLQRDKVHQTILMASDGKHDVPYEDYDGSSAHGHHAHRRLLKHSLSTFRSNDFTHELPPGELQSLAVSYMSYDKSISAEYAKKVYVDSGKFDNEDQLKDAMSAGGHVHISSQTDWWIPSGRVFYSPSDSYNYEEELEHAKKHFFNALRYRDPFYSTTNNTEVSITYDDYDLLVLESKDARGNRITAGIRNLDPEQPIVQSGLDYRLLKPILAMDPNRNCTTLVHDVLGYVAGCAIMGKPENDEGDNLEGFDPNLSDEVIQSHFASPLTTGQSLIGNATVRYVYDINAFYKHFDPETLNGPPTRMSTIARMTHSSDLVDGEESRMMYNISYFDGLARTIQSKSYAGPGLVDRISEPIAGGLSDTSELSGGEKSGQIVPHRWICSGWNIFNNKGSPVRKYEPFYSSTETYEFNAKFGVSGIMFYDALGRVVATLFPDHSWSKAVFGPWSQQQWDANDTVDRSPLQDPDVGGYFKRLILAEGEQTEAGRQSPKFQTWYEQRIDGRMGTHEQAAARKSAVHAETPTIIFLDSMGRAFLTVEHNRWLANNQGKADGKGKPQYEDEFMHDITIYDIEGNKHAIIDSKGRKILEFHWDMSGTKVHQASMEAGHLWMLHDINGNLVHGWDSRKQRFRNVFDNLRRSIESHLCHDDDRTEKLVERTEYGEFLPNAEERNIRTRPIRVCDQAGTVSTDAYDFKGNVLATTRRFAKQYKGTLDWVDEVVLEDEMMIHSMRYDAANRKIGDTTADGSILNYYHSDVGLIQSIKVQVAGAPEPVAYLQDVEYNARGQRIWVQHGNKTVTASAYDDFSFRLKSIVTYKNVHTSPRKQNPQKDKKCAKVQDLYYTYDPIGNVTHIHDDVQDIIYFRNKKVDPSSDYVYDAAYRLIEATGREHLGQANQGMESPTTRSPEHFSTDHAHDDGSMARYTEIYAYDSTGNCLRLHHISADEKRASWTRHFTYQEPSQLEPEKMSNRLSVMRIGSKDHIFKYEGLQGSSGNVTSTYNLPSLNWDYKNQLASTSRRGGEGEEFKGEITYYRYDARGQRVRKVTEKKIESFDEKSSGTPTVKLKERIYYGPFEVFRRYKGDGKEIKLERQTLHVADEAKMFALVETRTIGEEKNIPRQVIRYQLTNSTGSVQVELNHEGDLLSYEEYSPFGDTTYSAWNGSLGSPKRYRYSGKEKDEESGLYYYGARYYLTVAMRWLSPDPGGWKDGSNLYQYVKCNPVSKTDFAGTEASWWNRAVGVATVVGGALEIAAGAAGLAAPTGVTQVLGAVAVVHGADTVWAGLKQAYTGEEQKTFTEQGATKLAEAAGASKETAAKIGMGVDMAVGIIPDAVGSLAKNGPKLLSKAGSALEKTGSALKSAGKALGEGGSALKKVAIEAAHELGRTGAAVLEKGKGAVDEIVKVVKNPGMVVTAVGDHGMSMMMTVFDEGKAAVKAVGGGGGGKGNIWLSQAERGLKAAAQKLEKARGWVGEVEKHHIFPQAQEFRDMFRAAGINIHEYTFALNKAAHRIIHGKHLEEAGHLALDWNKAWETWIQGLNGRVPGKEEIFKAGEEIMEKTGVMAYFEEGGKEWIKYEKPAWVKRWLAKIGKTVDDFDEEAKILGGMKK</sequence>
<dbReference type="GeneID" id="28845582"/>
<feature type="domain" description="Insecticide toxin TcdB middle/C-terminal" evidence="5">
    <location>
        <begin position="944"/>
        <end position="1089"/>
    </location>
</feature>
<dbReference type="GO" id="GO:0005737">
    <property type="term" value="C:cytoplasm"/>
    <property type="evidence" value="ECO:0007669"/>
    <property type="project" value="InterPro"/>
</dbReference>
<dbReference type="EMBL" id="LSBJ02000001">
    <property type="protein sequence ID" value="OAQ74288.1"/>
    <property type="molecule type" value="Genomic_DNA"/>
</dbReference>
<feature type="compositionally biased region" description="Low complexity" evidence="4">
    <location>
        <begin position="1"/>
        <end position="33"/>
    </location>
</feature>
<dbReference type="Pfam" id="PF09533">
    <property type="entry name" value="DUF2380"/>
    <property type="match status" value="1"/>
</dbReference>
<evidence type="ECO:0000256" key="4">
    <source>
        <dbReference type="SAM" id="MobiDB-lite"/>
    </source>
</evidence>
<dbReference type="GO" id="GO:0005576">
    <property type="term" value="C:extracellular region"/>
    <property type="evidence" value="ECO:0007669"/>
    <property type="project" value="UniProtKB-SubCell"/>
</dbReference>
<dbReference type="InterPro" id="IPR028994">
    <property type="entry name" value="Integrin_alpha_N"/>
</dbReference>
<feature type="compositionally biased region" description="Polar residues" evidence="4">
    <location>
        <begin position="2004"/>
        <end position="2015"/>
    </location>
</feature>
<dbReference type="Gene3D" id="2.180.10.10">
    <property type="entry name" value="RHS repeat-associated core"/>
    <property type="match status" value="1"/>
</dbReference>
<dbReference type="InterPro" id="IPR022044">
    <property type="entry name" value="TcdB_toxin_mid/C"/>
</dbReference>
<dbReference type="InterPro" id="IPR011755">
    <property type="entry name" value="CHP02269_MYXXA"/>
</dbReference>
<proteinExistence type="predicted"/>
<dbReference type="InterPro" id="IPR022045">
    <property type="entry name" value="TcdB_toxin_mid/N"/>
</dbReference>
<dbReference type="Proteomes" id="UP000078397">
    <property type="component" value="Unassembled WGS sequence"/>
</dbReference>
<comment type="caution">
    <text evidence="7">The sequence shown here is derived from an EMBL/GenBank/DDBJ whole genome shotgun (WGS) entry which is preliminary data.</text>
</comment>
<organism evidence="7 8">
    <name type="scientific">Pochonia chlamydosporia 170</name>
    <dbReference type="NCBI Taxonomy" id="1380566"/>
    <lineage>
        <taxon>Eukaryota</taxon>
        <taxon>Fungi</taxon>
        <taxon>Dikarya</taxon>
        <taxon>Ascomycota</taxon>
        <taxon>Pezizomycotina</taxon>
        <taxon>Sordariomycetes</taxon>
        <taxon>Hypocreomycetidae</taxon>
        <taxon>Hypocreales</taxon>
        <taxon>Clavicipitaceae</taxon>
        <taxon>Pochonia</taxon>
    </lineage>
</organism>
<dbReference type="SUPFAM" id="SSF69318">
    <property type="entry name" value="Integrin alpha N-terminal domain"/>
    <property type="match status" value="1"/>
</dbReference>
<dbReference type="PANTHER" id="PTHR32305:SF15">
    <property type="entry name" value="PROTEIN RHSA-RELATED"/>
    <property type="match status" value="1"/>
</dbReference>
<reference evidence="7 8" key="1">
    <citation type="journal article" date="2016" name="PLoS Pathog.">
        <title>Biosynthesis of antibiotic leucinostatins in bio-control fungus Purpureocillium lilacinum and their inhibition on phytophthora revealed by genome mining.</title>
        <authorList>
            <person name="Wang G."/>
            <person name="Liu Z."/>
            <person name="Lin R."/>
            <person name="Li E."/>
            <person name="Mao Z."/>
            <person name="Ling J."/>
            <person name="Yang Y."/>
            <person name="Yin W.B."/>
            <person name="Xie B."/>
        </authorList>
    </citation>
    <scope>NUCLEOTIDE SEQUENCE [LARGE SCALE GENOMIC DNA]</scope>
    <source>
        <strain evidence="7">170</strain>
    </source>
</reference>
<feature type="region of interest" description="Disordered" evidence="4">
    <location>
        <begin position="1"/>
        <end position="56"/>
    </location>
</feature>
<evidence type="ECO:0000256" key="3">
    <source>
        <dbReference type="ARBA" id="ARBA00023026"/>
    </source>
</evidence>
<dbReference type="RefSeq" id="XP_018150371.1">
    <property type="nucleotide sequence ID" value="XM_018281588.1"/>
</dbReference>
<name>A0A179G9U5_METCM</name>
<protein>
    <submittedName>
        <fullName evidence="7">SpvB domain-containing protein</fullName>
    </submittedName>
</protein>
<dbReference type="PANTHER" id="PTHR32305">
    <property type="match status" value="1"/>
</dbReference>
<keyword evidence="3" id="KW-0843">Virulence</keyword>